<dbReference type="AlphaFoldDB" id="A0A381YNY6"/>
<dbReference type="SUPFAM" id="SSF56784">
    <property type="entry name" value="HAD-like"/>
    <property type="match status" value="1"/>
</dbReference>
<proteinExistence type="predicted"/>
<evidence type="ECO:0008006" key="2">
    <source>
        <dbReference type="Google" id="ProtNLM"/>
    </source>
</evidence>
<dbReference type="EMBL" id="UINC01018692">
    <property type="protein sequence ID" value="SVA78738.1"/>
    <property type="molecule type" value="Genomic_DNA"/>
</dbReference>
<organism evidence="1">
    <name type="scientific">marine metagenome</name>
    <dbReference type="NCBI Taxonomy" id="408172"/>
    <lineage>
        <taxon>unclassified sequences</taxon>
        <taxon>metagenomes</taxon>
        <taxon>ecological metagenomes</taxon>
    </lineage>
</organism>
<evidence type="ECO:0000313" key="1">
    <source>
        <dbReference type="EMBL" id="SVA78738.1"/>
    </source>
</evidence>
<dbReference type="Pfam" id="PF24694">
    <property type="entry name" value="LNS2_PITM1-3"/>
    <property type="match status" value="1"/>
</dbReference>
<name>A0A381YNY6_9ZZZZ</name>
<dbReference type="Gene3D" id="3.40.50.1000">
    <property type="entry name" value="HAD superfamily/HAD-like"/>
    <property type="match status" value="1"/>
</dbReference>
<sequence>MGMVELVATTDERGLTVSPALPKGCKNFLIDIDGTVCEDIPNEEPERMATAQVFPDVVEIINRWYEEGHIITFFTGRLSQHAEVTEAWLEEHGFKYHGVLYNKPRGGNYHWVDNHTVRATRFNSKFTEFVKRWVEVEVFDDLDGK</sequence>
<accession>A0A381YNY6</accession>
<gene>
    <name evidence="1" type="ORF">METZ01_LOCUS131592</name>
</gene>
<dbReference type="InterPro" id="IPR036412">
    <property type="entry name" value="HAD-like_sf"/>
</dbReference>
<protein>
    <recommendedName>
        <fullName evidence="2">Phosphoheptose isomerase</fullName>
    </recommendedName>
</protein>
<reference evidence="1" key="1">
    <citation type="submission" date="2018-05" db="EMBL/GenBank/DDBJ databases">
        <authorList>
            <person name="Lanie J.A."/>
            <person name="Ng W.-L."/>
            <person name="Kazmierczak K.M."/>
            <person name="Andrzejewski T.M."/>
            <person name="Davidsen T.M."/>
            <person name="Wayne K.J."/>
            <person name="Tettelin H."/>
            <person name="Glass J.I."/>
            <person name="Rusch D."/>
            <person name="Podicherti R."/>
            <person name="Tsui H.-C.T."/>
            <person name="Winkler M.E."/>
        </authorList>
    </citation>
    <scope>NUCLEOTIDE SEQUENCE</scope>
</reference>
<dbReference type="InterPro" id="IPR023214">
    <property type="entry name" value="HAD_sf"/>
</dbReference>